<evidence type="ECO:0000256" key="1">
    <source>
        <dbReference type="SAM" id="MobiDB-lite"/>
    </source>
</evidence>
<feature type="region of interest" description="Disordered" evidence="1">
    <location>
        <begin position="1"/>
        <end position="120"/>
    </location>
</feature>
<dbReference type="Proteomes" id="UP001178461">
    <property type="component" value="Chromosome 17"/>
</dbReference>
<gene>
    <name evidence="2" type="ORF">PODLI_1B007414</name>
</gene>
<feature type="compositionally biased region" description="Low complexity" evidence="1">
    <location>
        <begin position="67"/>
        <end position="80"/>
    </location>
</feature>
<sequence length="120" mass="12481">MQTPVEVADPPPSILGAPSLPAQLTTLRSPSPGMSGKPLRGPPAQELSLLLSSAIGGRRQTPRTRPGRPAAAAAAAAAPGETDRRRQTRSIHCLEEDQESLGEPRPPPNPATPTQGNWAS</sequence>
<protein>
    <submittedName>
        <fullName evidence="2">Uncharacterized protein</fullName>
    </submittedName>
</protein>
<accession>A0AA35LIG3</accession>
<dbReference type="AlphaFoldDB" id="A0AA35LIG3"/>
<keyword evidence="3" id="KW-1185">Reference proteome</keyword>
<name>A0AA35LIG3_9SAUR</name>
<proteinExistence type="predicted"/>
<evidence type="ECO:0000313" key="2">
    <source>
        <dbReference type="EMBL" id="CAI5796467.1"/>
    </source>
</evidence>
<dbReference type="EMBL" id="OX395142">
    <property type="protein sequence ID" value="CAI5796467.1"/>
    <property type="molecule type" value="Genomic_DNA"/>
</dbReference>
<reference evidence="2" key="1">
    <citation type="submission" date="2022-12" db="EMBL/GenBank/DDBJ databases">
        <authorList>
            <person name="Alioto T."/>
            <person name="Alioto T."/>
            <person name="Gomez Garrido J."/>
        </authorList>
    </citation>
    <scope>NUCLEOTIDE SEQUENCE</scope>
</reference>
<evidence type="ECO:0000313" key="3">
    <source>
        <dbReference type="Proteomes" id="UP001178461"/>
    </source>
</evidence>
<organism evidence="2 3">
    <name type="scientific">Podarcis lilfordi</name>
    <name type="common">Lilford's wall lizard</name>
    <dbReference type="NCBI Taxonomy" id="74358"/>
    <lineage>
        <taxon>Eukaryota</taxon>
        <taxon>Metazoa</taxon>
        <taxon>Chordata</taxon>
        <taxon>Craniata</taxon>
        <taxon>Vertebrata</taxon>
        <taxon>Euteleostomi</taxon>
        <taxon>Lepidosauria</taxon>
        <taxon>Squamata</taxon>
        <taxon>Bifurcata</taxon>
        <taxon>Unidentata</taxon>
        <taxon>Episquamata</taxon>
        <taxon>Laterata</taxon>
        <taxon>Lacertibaenia</taxon>
        <taxon>Lacertidae</taxon>
        <taxon>Podarcis</taxon>
    </lineage>
</organism>